<dbReference type="Proteomes" id="UP000320095">
    <property type="component" value="Unassembled WGS sequence"/>
</dbReference>
<accession>A0A502EBJ3</accession>
<sequence>MRPPCEASVTEEDVHMADGAWEATVVLYDQNDFGAPWAPSPYVVEQVRQLRADPAAMTRAGGAVVREVERRWAQVAGASDGCAHP</sequence>
<gene>
    <name evidence="1" type="ORF">EAH80_16330</name>
</gene>
<organism evidence="1 2">
    <name type="scientific">Mycolicibacterium hodleri</name>
    <dbReference type="NCBI Taxonomy" id="49897"/>
    <lineage>
        <taxon>Bacteria</taxon>
        <taxon>Bacillati</taxon>
        <taxon>Actinomycetota</taxon>
        <taxon>Actinomycetes</taxon>
        <taxon>Mycobacteriales</taxon>
        <taxon>Mycobacteriaceae</taxon>
        <taxon>Mycolicibacterium</taxon>
    </lineage>
</organism>
<protein>
    <submittedName>
        <fullName evidence="1">Uncharacterized protein</fullName>
    </submittedName>
</protein>
<evidence type="ECO:0000313" key="2">
    <source>
        <dbReference type="Proteomes" id="UP000320095"/>
    </source>
</evidence>
<dbReference type="EMBL" id="RCZG01000005">
    <property type="protein sequence ID" value="TPG33791.1"/>
    <property type="molecule type" value="Genomic_DNA"/>
</dbReference>
<reference evidence="1 2" key="1">
    <citation type="journal article" date="2019" name="Environ. Microbiol.">
        <title>Species interactions and distinct microbial communities in high Arctic permafrost affected cryosols are associated with the CH4 and CO2 gas fluxes.</title>
        <authorList>
            <person name="Altshuler I."/>
            <person name="Hamel J."/>
            <person name="Turney S."/>
            <person name="Magnuson E."/>
            <person name="Levesque R."/>
            <person name="Greer C."/>
            <person name="Whyte L.G."/>
        </authorList>
    </citation>
    <scope>NUCLEOTIDE SEQUENCE [LARGE SCALE GENOMIC DNA]</scope>
    <source>
        <strain evidence="1 2">S5.20</strain>
    </source>
</reference>
<keyword evidence="2" id="KW-1185">Reference proteome</keyword>
<evidence type="ECO:0000313" key="1">
    <source>
        <dbReference type="EMBL" id="TPG33791.1"/>
    </source>
</evidence>
<comment type="caution">
    <text evidence="1">The sequence shown here is derived from an EMBL/GenBank/DDBJ whole genome shotgun (WGS) entry which is preliminary data.</text>
</comment>
<name>A0A502EBJ3_9MYCO</name>
<dbReference type="AlphaFoldDB" id="A0A502EBJ3"/>
<proteinExistence type="predicted"/>